<protein>
    <submittedName>
        <fullName evidence="1">Uncharacterized protein</fullName>
    </submittedName>
</protein>
<evidence type="ECO:0000313" key="1">
    <source>
        <dbReference type="EMBL" id="MFD2256503.1"/>
    </source>
</evidence>
<organism evidence="1 2">
    <name type="scientific">Luteolibacter algae</name>
    <dbReference type="NCBI Taxonomy" id="454151"/>
    <lineage>
        <taxon>Bacteria</taxon>
        <taxon>Pseudomonadati</taxon>
        <taxon>Verrucomicrobiota</taxon>
        <taxon>Verrucomicrobiia</taxon>
        <taxon>Verrucomicrobiales</taxon>
        <taxon>Verrucomicrobiaceae</taxon>
        <taxon>Luteolibacter</taxon>
    </lineage>
</organism>
<proteinExistence type="predicted"/>
<reference evidence="2" key="1">
    <citation type="journal article" date="2019" name="Int. J. Syst. Evol. Microbiol.">
        <title>The Global Catalogue of Microorganisms (GCM) 10K type strain sequencing project: providing services to taxonomists for standard genome sequencing and annotation.</title>
        <authorList>
            <consortium name="The Broad Institute Genomics Platform"/>
            <consortium name="The Broad Institute Genome Sequencing Center for Infectious Disease"/>
            <person name="Wu L."/>
            <person name="Ma J."/>
        </authorList>
    </citation>
    <scope>NUCLEOTIDE SEQUENCE [LARGE SCALE GENOMIC DNA]</scope>
    <source>
        <strain evidence="2">CGMCC 4.7106</strain>
    </source>
</reference>
<sequence length="59" mass="6161">MAKPRASGGATDEILRVWLFIESTCSPEGPAGGAGNRRVAMWSLSPTATHRPLAALIAL</sequence>
<gene>
    <name evidence="1" type="ORF">ACFSSA_07440</name>
</gene>
<dbReference type="EMBL" id="JBHUIT010000008">
    <property type="protein sequence ID" value="MFD2256503.1"/>
    <property type="molecule type" value="Genomic_DNA"/>
</dbReference>
<accession>A0ABW5D7Y4</accession>
<dbReference type="Proteomes" id="UP001597375">
    <property type="component" value="Unassembled WGS sequence"/>
</dbReference>
<name>A0ABW5D7Y4_9BACT</name>
<keyword evidence="2" id="KW-1185">Reference proteome</keyword>
<comment type="caution">
    <text evidence="1">The sequence shown here is derived from an EMBL/GenBank/DDBJ whole genome shotgun (WGS) entry which is preliminary data.</text>
</comment>
<evidence type="ECO:0000313" key="2">
    <source>
        <dbReference type="Proteomes" id="UP001597375"/>
    </source>
</evidence>